<dbReference type="Pfam" id="PF07607">
    <property type="entry name" value="DUF1570"/>
    <property type="match status" value="1"/>
</dbReference>
<dbReference type="AlphaFoldDB" id="A0A5C6BSV2"/>
<evidence type="ECO:0000313" key="3">
    <source>
        <dbReference type="EMBL" id="TWU15313.1"/>
    </source>
</evidence>
<dbReference type="EMBL" id="SJPU01000002">
    <property type="protein sequence ID" value="TWU15313.1"/>
    <property type="molecule type" value="Genomic_DNA"/>
</dbReference>
<dbReference type="Proteomes" id="UP000319908">
    <property type="component" value="Unassembled WGS sequence"/>
</dbReference>
<dbReference type="InterPro" id="IPR011464">
    <property type="entry name" value="DUF1570"/>
</dbReference>
<comment type="caution">
    <text evidence="3">The sequence shown here is derived from an EMBL/GenBank/DDBJ whole genome shotgun (WGS) entry which is preliminary data.</text>
</comment>
<sequence length="564" mass="63480">MGCRLVRDDITSIHGEIERSIGHCVRTGTPPNKRGNDINHEMELGMSTVWQLTLRIAIVAGVGSSIVGGESAWAQGRFPSSPIATEPDTFDPPPSPFGRDSAPEVIELMPEMELPPLSMPLGFRGENERPASPTPPSSPSDPTGQSGGFEVRLGKLYHPNDERLAVRDEQGNRVVGRYLVGSGDSRIVMLPDGRLEAYEAQLTTPTDDPFVPMSMNEIRDRWLADERLSKLGMKSIQSQRFLFLYNTSEPFIRATRTILETMYPAVRKYFQRTKIDTHEPEFPLVVIAFATDDQFQEFKRMPEGVVAYYDSTLNSVSMYEQSQLNRVAPQVAIMNSISTVAHEGVHQILHNIGVQQRLSRWPMWLSEGLPEFFAPTSTGAGAKWKGLGAPNDLRMKEIVDDVRQGRRLGSGKQLERLVQLDVFDSKEYAYSWGVIHWMARKHREELFACIREASRMQPLEFLVESNDAEQNQANPVPPLFENQLGNDYAALERELSVHLSSLHWTDPVENQVHYVVISGSKVIMTSSPETVQEVRKSTLPLRTFRVQSFPNRTSAMRAMQAITR</sequence>
<feature type="region of interest" description="Disordered" evidence="1">
    <location>
        <begin position="116"/>
        <end position="151"/>
    </location>
</feature>
<evidence type="ECO:0000259" key="2">
    <source>
        <dbReference type="Pfam" id="PF07607"/>
    </source>
</evidence>
<feature type="domain" description="DUF1570" evidence="2">
    <location>
        <begin position="336"/>
        <end position="460"/>
    </location>
</feature>
<gene>
    <name evidence="3" type="ORF">Poly21_25080</name>
</gene>
<organism evidence="3 4">
    <name type="scientific">Allorhodopirellula heiligendammensis</name>
    <dbReference type="NCBI Taxonomy" id="2714739"/>
    <lineage>
        <taxon>Bacteria</taxon>
        <taxon>Pseudomonadati</taxon>
        <taxon>Planctomycetota</taxon>
        <taxon>Planctomycetia</taxon>
        <taxon>Pirellulales</taxon>
        <taxon>Pirellulaceae</taxon>
        <taxon>Allorhodopirellula</taxon>
    </lineage>
</organism>
<evidence type="ECO:0000313" key="4">
    <source>
        <dbReference type="Proteomes" id="UP000319908"/>
    </source>
</evidence>
<feature type="region of interest" description="Disordered" evidence="1">
    <location>
        <begin position="79"/>
        <end position="101"/>
    </location>
</feature>
<keyword evidence="4" id="KW-1185">Reference proteome</keyword>
<name>A0A5C6BSV2_9BACT</name>
<reference evidence="3 4" key="1">
    <citation type="journal article" date="2020" name="Antonie Van Leeuwenhoek">
        <title>Rhodopirellula heiligendammensis sp. nov., Rhodopirellula pilleata sp. nov., and Rhodopirellula solitaria sp. nov. isolated from natural or artificial marine surfaces in Northern Germany and California, USA, and emended description of the genus Rhodopirellula.</title>
        <authorList>
            <person name="Kallscheuer N."/>
            <person name="Wiegand S."/>
            <person name="Jogler M."/>
            <person name="Boedeker C."/>
            <person name="Peeters S.H."/>
            <person name="Rast P."/>
            <person name="Heuer A."/>
            <person name="Jetten M.S.M."/>
            <person name="Rohde M."/>
            <person name="Jogler C."/>
        </authorList>
    </citation>
    <scope>NUCLEOTIDE SEQUENCE [LARGE SCALE GENOMIC DNA]</scope>
    <source>
        <strain evidence="3 4">Poly21</strain>
    </source>
</reference>
<protein>
    <recommendedName>
        <fullName evidence="2">DUF1570 domain-containing protein</fullName>
    </recommendedName>
</protein>
<proteinExistence type="predicted"/>
<accession>A0A5C6BSV2</accession>
<evidence type="ECO:0000256" key="1">
    <source>
        <dbReference type="SAM" id="MobiDB-lite"/>
    </source>
</evidence>